<name>A0A1H9WZ64_9MICO</name>
<evidence type="ECO:0000313" key="4">
    <source>
        <dbReference type="Proteomes" id="UP000199019"/>
    </source>
</evidence>
<evidence type="ECO:0008006" key="5">
    <source>
        <dbReference type="Google" id="ProtNLM"/>
    </source>
</evidence>
<dbReference type="GO" id="GO:0005840">
    <property type="term" value="C:ribosome"/>
    <property type="evidence" value="ECO:0007669"/>
    <property type="project" value="UniProtKB-KW"/>
</dbReference>
<dbReference type="STRING" id="587636.SAMN05216199_3246"/>
<keyword evidence="1" id="KW-0689">Ribosomal protein</keyword>
<dbReference type="OrthoDB" id="4243321at2"/>
<dbReference type="InterPro" id="IPR011331">
    <property type="entry name" value="Ribosomal_eL37/eL43"/>
</dbReference>
<dbReference type="Gene3D" id="2.20.25.30">
    <property type="match status" value="1"/>
</dbReference>
<dbReference type="GO" id="GO:0003735">
    <property type="term" value="F:structural constituent of ribosome"/>
    <property type="evidence" value="ECO:0007669"/>
    <property type="project" value="InterPro"/>
</dbReference>
<accession>A0A1H9WZ64</accession>
<keyword evidence="2" id="KW-0687">Ribonucleoprotein</keyword>
<evidence type="ECO:0000256" key="1">
    <source>
        <dbReference type="ARBA" id="ARBA00022980"/>
    </source>
</evidence>
<dbReference type="Proteomes" id="UP000199019">
    <property type="component" value="Unassembled WGS sequence"/>
</dbReference>
<evidence type="ECO:0000313" key="3">
    <source>
        <dbReference type="EMBL" id="SES39119.1"/>
    </source>
</evidence>
<dbReference type="RefSeq" id="WP_091760383.1">
    <property type="nucleotide sequence ID" value="NZ_FOHB01000006.1"/>
</dbReference>
<dbReference type="AlphaFoldDB" id="A0A1H9WZ64"/>
<dbReference type="GO" id="GO:0006412">
    <property type="term" value="P:translation"/>
    <property type="evidence" value="ECO:0007669"/>
    <property type="project" value="InterPro"/>
</dbReference>
<proteinExistence type="predicted"/>
<evidence type="ECO:0000256" key="2">
    <source>
        <dbReference type="ARBA" id="ARBA00023274"/>
    </source>
</evidence>
<dbReference type="GO" id="GO:1990904">
    <property type="term" value="C:ribonucleoprotein complex"/>
    <property type="evidence" value="ECO:0007669"/>
    <property type="project" value="UniProtKB-KW"/>
</dbReference>
<keyword evidence="4" id="KW-1185">Reference proteome</keyword>
<sequence>MSGHRATTAVYHCPFCAEEDLWPVEEPRGAWECRACARVFTVELVTVDTTAIPGRLAEEDARRGGQA</sequence>
<dbReference type="EMBL" id="FOHB01000006">
    <property type="protein sequence ID" value="SES39119.1"/>
    <property type="molecule type" value="Genomic_DNA"/>
</dbReference>
<organism evidence="3 4">
    <name type="scientific">Pedococcus cremeus</name>
    <dbReference type="NCBI Taxonomy" id="587636"/>
    <lineage>
        <taxon>Bacteria</taxon>
        <taxon>Bacillati</taxon>
        <taxon>Actinomycetota</taxon>
        <taxon>Actinomycetes</taxon>
        <taxon>Micrococcales</taxon>
        <taxon>Intrasporangiaceae</taxon>
        <taxon>Pedococcus</taxon>
    </lineage>
</organism>
<gene>
    <name evidence="3" type="ORF">SAMN05216199_3246</name>
</gene>
<protein>
    <recommendedName>
        <fullName evidence="5">Insertion element protein</fullName>
    </recommendedName>
</protein>
<reference evidence="4" key="1">
    <citation type="submission" date="2016-10" db="EMBL/GenBank/DDBJ databases">
        <authorList>
            <person name="Varghese N."/>
            <person name="Submissions S."/>
        </authorList>
    </citation>
    <scope>NUCLEOTIDE SEQUENCE [LARGE SCALE GENOMIC DNA]</scope>
    <source>
        <strain evidence="4">CGMCC 1.6963</strain>
    </source>
</reference>